<reference evidence="2" key="2">
    <citation type="submission" date="2020-09" db="EMBL/GenBank/DDBJ databases">
        <authorList>
            <person name="Sun Q."/>
            <person name="Ohkuma M."/>
        </authorList>
    </citation>
    <scope>NUCLEOTIDE SEQUENCE</scope>
    <source>
        <strain evidence="2">JCM 13064</strain>
    </source>
</reference>
<proteinExistence type="predicted"/>
<evidence type="ECO:0000313" key="3">
    <source>
        <dbReference type="Proteomes" id="UP000645217"/>
    </source>
</evidence>
<reference evidence="2" key="1">
    <citation type="journal article" date="2014" name="Int. J. Syst. Evol. Microbiol.">
        <title>Complete genome sequence of Corynebacterium casei LMG S-19264T (=DSM 44701T), isolated from a smear-ripened cheese.</title>
        <authorList>
            <consortium name="US DOE Joint Genome Institute (JGI-PGF)"/>
            <person name="Walter F."/>
            <person name="Albersmeier A."/>
            <person name="Kalinowski J."/>
            <person name="Ruckert C."/>
        </authorList>
    </citation>
    <scope>NUCLEOTIDE SEQUENCE</scope>
    <source>
        <strain evidence="2">JCM 13064</strain>
    </source>
</reference>
<evidence type="ECO:0000259" key="1">
    <source>
        <dbReference type="Pfam" id="PF12770"/>
    </source>
</evidence>
<dbReference type="InterPro" id="IPR024983">
    <property type="entry name" value="CHAT_dom"/>
</dbReference>
<dbReference type="Pfam" id="PF12770">
    <property type="entry name" value="CHAT"/>
    <property type="match status" value="1"/>
</dbReference>
<dbReference type="Gene3D" id="1.25.40.10">
    <property type="entry name" value="Tetratricopeptide repeat domain"/>
    <property type="match status" value="1"/>
</dbReference>
<protein>
    <submittedName>
        <fullName evidence="2">CHAT domain-containing protein</fullName>
    </submittedName>
</protein>
<comment type="caution">
    <text evidence="2">The sequence shown here is derived from an EMBL/GenBank/DDBJ whole genome shotgun (WGS) entry which is preliminary data.</text>
</comment>
<name>A0A917RLX1_9ACTN</name>
<dbReference type="SUPFAM" id="SSF81901">
    <property type="entry name" value="HCP-like"/>
    <property type="match status" value="1"/>
</dbReference>
<gene>
    <name evidence="2" type="ORF">GCM10007964_65830</name>
</gene>
<feature type="domain" description="CHAT" evidence="1">
    <location>
        <begin position="816"/>
        <end position="1105"/>
    </location>
</feature>
<organism evidence="2 3">
    <name type="scientific">Sphaerisporangium melleum</name>
    <dbReference type="NCBI Taxonomy" id="321316"/>
    <lineage>
        <taxon>Bacteria</taxon>
        <taxon>Bacillati</taxon>
        <taxon>Actinomycetota</taxon>
        <taxon>Actinomycetes</taxon>
        <taxon>Streptosporangiales</taxon>
        <taxon>Streptosporangiaceae</taxon>
        <taxon>Sphaerisporangium</taxon>
    </lineage>
</organism>
<evidence type="ECO:0000313" key="2">
    <source>
        <dbReference type="EMBL" id="GGL14626.1"/>
    </source>
</evidence>
<dbReference type="EMBL" id="BMNT01000049">
    <property type="protein sequence ID" value="GGL14626.1"/>
    <property type="molecule type" value="Genomic_DNA"/>
</dbReference>
<accession>A0A917RLX1</accession>
<dbReference type="Proteomes" id="UP000645217">
    <property type="component" value="Unassembled WGS sequence"/>
</dbReference>
<dbReference type="AlphaFoldDB" id="A0A917RLX1"/>
<sequence>MRDEALAAVAAAVDSARAEGSHDGLLSWRVNRQAARLEKWLRKRPDDVPVRVALAWFHWLRAERLTIARGIALWYAIRAGEPLFFEDFEALPAGLATVIAEKLLPEIDRHTVELIDSENVALLTRFTAIWSSIVKATPASHPEYAERCFVLTAYASRLASRDPDPAHLETAIASARAAAETGDVEALVALNALLHQRYMRFGDPADLAEGIALLRGSTDIELTRLPLGGALMFMYMHTEDPANLQEAVAVLREAVAADTPSVLQLVNARTALAGVLGQLAEATGDDSALSEAIDLLAASLAEPDLTDDQRWMATAELAQSHHRRSELTDDPEDLNTAMGLFWQLADKIPSFVGLSALIYHNFAVAAYKRYAVLSDEGDLIAALAWAEAALEETPPSAQAYAQHLHLAGLCRYQRFMRYLDIDDGEAAVRSLRDSVERSGPGHPVTAPRLDALIAASRALMLVTGRREELTPVLHALRTATAGLREDSPDRPLQLANLGHVTHDLGKTRTERDEGVRYCREAVAMTNPDDRHGAYVRNLLGEVLSDRYLAEGATEDKEEAIRTLEEVVASEPAVLLLRIDAAAKLGMLLAADDPGRAADLLRDAVAMLAQRAPRQLRQADQFTAIAHHDGLAADAAALALAAGRSPEEALAVLESGRGVLLGQVLDLREDLSALRAYEPGLADRLTRLRSYLESTTSGWDVDGDARDVHARHQAARELEAVLGKVRALPGFEGFARPPDPRTLLTAGGHGPVVVLTTSRHRTDALLVTAEDVTCLPLRELTRDAVENLADLHEQAIFKITEGPGSEERQDGQRRLTDLLGRLWDEIMEPVLTELRVPVASRLWLVPCGPFARLPLHAAGHHTDRNRNVLDRVIPSYSPTLRTLLRARERESADAAPADSNAAVVVAMPSTPGHVTLGSVGTEITVLRRHLPGALVLNADGADPPAKETVLAVLRDCSIAHFACHAASAAAHPSFSHLVLRDDPSDWLRVADLAALDLGRARLAYLSACETASQPFGNADEAVHLTGALHLAGFPHVIGTLWPVGPDTATVTEGFYTRVSTDRGPDPARSAEALHAAVRAMRDGDDLPGGITRVQRPFVWATYVHVGP</sequence>
<keyword evidence="3" id="KW-1185">Reference proteome</keyword>
<dbReference type="InterPro" id="IPR011990">
    <property type="entry name" value="TPR-like_helical_dom_sf"/>
</dbReference>